<accession>A0A9P8W1W6</accession>
<dbReference type="Gene3D" id="3.40.50.1820">
    <property type="entry name" value="alpha/beta hydrolase"/>
    <property type="match status" value="1"/>
</dbReference>
<dbReference type="SUPFAM" id="SSF53474">
    <property type="entry name" value="alpha/beta-Hydrolases"/>
    <property type="match status" value="1"/>
</dbReference>
<gene>
    <name evidence="3" type="ORF">B0T10DRAFT_530267</name>
</gene>
<dbReference type="InterPro" id="IPR013094">
    <property type="entry name" value="AB_hydrolase_3"/>
</dbReference>
<organism evidence="3 4">
    <name type="scientific">Thelonectria olida</name>
    <dbReference type="NCBI Taxonomy" id="1576542"/>
    <lineage>
        <taxon>Eukaryota</taxon>
        <taxon>Fungi</taxon>
        <taxon>Dikarya</taxon>
        <taxon>Ascomycota</taxon>
        <taxon>Pezizomycotina</taxon>
        <taxon>Sordariomycetes</taxon>
        <taxon>Hypocreomycetidae</taxon>
        <taxon>Hypocreales</taxon>
        <taxon>Nectriaceae</taxon>
        <taxon>Thelonectria</taxon>
    </lineage>
</organism>
<reference evidence="3 4" key="1">
    <citation type="journal article" date="2021" name="Nat. Commun.">
        <title>Genetic determinants of endophytism in the Arabidopsis root mycobiome.</title>
        <authorList>
            <person name="Mesny F."/>
            <person name="Miyauchi S."/>
            <person name="Thiergart T."/>
            <person name="Pickel B."/>
            <person name="Atanasova L."/>
            <person name="Karlsson M."/>
            <person name="Huettel B."/>
            <person name="Barry K.W."/>
            <person name="Haridas S."/>
            <person name="Chen C."/>
            <person name="Bauer D."/>
            <person name="Andreopoulos W."/>
            <person name="Pangilinan J."/>
            <person name="LaButti K."/>
            <person name="Riley R."/>
            <person name="Lipzen A."/>
            <person name="Clum A."/>
            <person name="Drula E."/>
            <person name="Henrissat B."/>
            <person name="Kohler A."/>
            <person name="Grigoriev I.V."/>
            <person name="Martin F.M."/>
            <person name="Hacquard S."/>
        </authorList>
    </citation>
    <scope>NUCLEOTIDE SEQUENCE [LARGE SCALE GENOMIC DNA]</scope>
    <source>
        <strain evidence="3 4">MPI-CAGE-CH-0241</strain>
    </source>
</reference>
<dbReference type="PANTHER" id="PTHR48081:SF8">
    <property type="entry name" value="ALPHA_BETA HYDROLASE FOLD-3 DOMAIN-CONTAINING PROTEIN-RELATED"/>
    <property type="match status" value="1"/>
</dbReference>
<evidence type="ECO:0000313" key="3">
    <source>
        <dbReference type="EMBL" id="KAH6886927.1"/>
    </source>
</evidence>
<protein>
    <submittedName>
        <fullName evidence="3">Alpha/Beta hydrolase protein</fullName>
    </submittedName>
</protein>
<proteinExistence type="predicted"/>
<dbReference type="GO" id="GO:0016787">
    <property type="term" value="F:hydrolase activity"/>
    <property type="evidence" value="ECO:0007669"/>
    <property type="project" value="UniProtKB-KW"/>
</dbReference>
<dbReference type="InterPro" id="IPR029058">
    <property type="entry name" value="AB_hydrolase_fold"/>
</dbReference>
<keyword evidence="4" id="KW-1185">Reference proteome</keyword>
<dbReference type="InterPro" id="IPR050300">
    <property type="entry name" value="GDXG_lipolytic_enzyme"/>
</dbReference>
<evidence type="ECO:0000313" key="4">
    <source>
        <dbReference type="Proteomes" id="UP000777438"/>
    </source>
</evidence>
<evidence type="ECO:0000259" key="2">
    <source>
        <dbReference type="Pfam" id="PF07859"/>
    </source>
</evidence>
<evidence type="ECO:0000256" key="1">
    <source>
        <dbReference type="ARBA" id="ARBA00022801"/>
    </source>
</evidence>
<sequence length="324" mass="35095">MKTYAASWLKASVEEDLGGARPVLKGSADEMRAQFSSLASALAPCYPPPSGAIKKETGSLDTLTYSIYAPVRSDNGRALPVGIYYHPGGFVLGPGDSDDVLCRAIAEQANAIIFSVQYRLSPEHKAPAHLQDAVKGFEWAHQNATKFGGDPARMFAMGASAGAGLAFSVTHRIALGHSVADSNAVKGIVALCPYAFHPDNIPQSCQSAHSSFEDHNENTPMIDGTSVRQFFDLAGLHPDDKSYFPGLCEDYKHFPSTYIATCEFDPLRDHGKVLEQALTKEGIPVRTSHYSGLPHCFWIFPSVSEVDVFIKDTVAGVQWVIEQM</sequence>
<dbReference type="EMBL" id="JAGPYM010000015">
    <property type="protein sequence ID" value="KAH6886927.1"/>
    <property type="molecule type" value="Genomic_DNA"/>
</dbReference>
<feature type="domain" description="Alpha/beta hydrolase fold-3" evidence="2">
    <location>
        <begin position="83"/>
        <end position="298"/>
    </location>
</feature>
<dbReference type="OrthoDB" id="408631at2759"/>
<keyword evidence="1 3" id="KW-0378">Hydrolase</keyword>
<dbReference type="Proteomes" id="UP000777438">
    <property type="component" value="Unassembled WGS sequence"/>
</dbReference>
<dbReference type="Pfam" id="PF07859">
    <property type="entry name" value="Abhydrolase_3"/>
    <property type="match status" value="1"/>
</dbReference>
<name>A0A9P8W1W6_9HYPO</name>
<dbReference type="AlphaFoldDB" id="A0A9P8W1W6"/>
<dbReference type="PANTHER" id="PTHR48081">
    <property type="entry name" value="AB HYDROLASE SUPERFAMILY PROTEIN C4A8.06C"/>
    <property type="match status" value="1"/>
</dbReference>
<comment type="caution">
    <text evidence="3">The sequence shown here is derived from an EMBL/GenBank/DDBJ whole genome shotgun (WGS) entry which is preliminary data.</text>
</comment>